<dbReference type="AlphaFoldDB" id="A0A5J4US65"/>
<evidence type="ECO:0000313" key="2">
    <source>
        <dbReference type="Proteomes" id="UP000324800"/>
    </source>
</evidence>
<organism evidence="1 2">
    <name type="scientific">Streblomastix strix</name>
    <dbReference type="NCBI Taxonomy" id="222440"/>
    <lineage>
        <taxon>Eukaryota</taxon>
        <taxon>Metamonada</taxon>
        <taxon>Preaxostyla</taxon>
        <taxon>Oxymonadida</taxon>
        <taxon>Streblomastigidae</taxon>
        <taxon>Streblomastix</taxon>
    </lineage>
</organism>
<protein>
    <submittedName>
        <fullName evidence="1">Uncharacterized protein</fullName>
    </submittedName>
</protein>
<proteinExistence type="predicted"/>
<accession>A0A5J4US65</accession>
<dbReference type="Proteomes" id="UP000324800">
    <property type="component" value="Unassembled WGS sequence"/>
</dbReference>
<evidence type="ECO:0000313" key="1">
    <source>
        <dbReference type="EMBL" id="KAA6372801.1"/>
    </source>
</evidence>
<name>A0A5J4US65_9EUKA</name>
<dbReference type="EMBL" id="SNRW01013277">
    <property type="protein sequence ID" value="KAA6372801.1"/>
    <property type="molecule type" value="Genomic_DNA"/>
</dbReference>
<dbReference type="OrthoDB" id="5590314at2759"/>
<reference evidence="1 2" key="1">
    <citation type="submission" date="2019-03" db="EMBL/GenBank/DDBJ databases">
        <title>Single cell metagenomics reveals metabolic interactions within the superorganism composed of flagellate Streblomastix strix and complex community of Bacteroidetes bacteria on its surface.</title>
        <authorList>
            <person name="Treitli S.C."/>
            <person name="Kolisko M."/>
            <person name="Husnik F."/>
            <person name="Keeling P."/>
            <person name="Hampl V."/>
        </authorList>
    </citation>
    <scope>NUCLEOTIDE SEQUENCE [LARGE SCALE GENOMIC DNA]</scope>
    <source>
        <strain evidence="1">ST1C</strain>
    </source>
</reference>
<comment type="caution">
    <text evidence="1">The sequence shown here is derived from an EMBL/GenBank/DDBJ whole genome shotgun (WGS) entry which is preliminary data.</text>
</comment>
<sequence length="102" mass="11533">MSGKHSAINGEILRVPIFSGSILSLGKGNVVCIYEDIARLLVNEAKFKSQIYLIQFDEIIAINVDVHCATFLIRHRLHSSTHLHTTMHSITMRMCLLVHLHL</sequence>
<gene>
    <name evidence="1" type="ORF">EZS28_031672</name>
</gene>